<evidence type="ECO:0000259" key="5">
    <source>
        <dbReference type="SMART" id="SM00739"/>
    </source>
</evidence>
<dbReference type="Gene3D" id="2.30.30.30">
    <property type="match status" value="1"/>
</dbReference>
<keyword evidence="3 4" id="KW-0687">Ribonucleoprotein</keyword>
<dbReference type="InterPro" id="IPR008991">
    <property type="entry name" value="Translation_prot_SH3-like_sf"/>
</dbReference>
<dbReference type="InterPro" id="IPR014722">
    <property type="entry name" value="Rib_uL2_dom2"/>
</dbReference>
<organism evidence="6 7">
    <name type="scientific">Thermoproteota archaeon</name>
    <dbReference type="NCBI Taxonomy" id="2056631"/>
    <lineage>
        <taxon>Archaea</taxon>
        <taxon>Thermoproteota</taxon>
    </lineage>
</organism>
<dbReference type="Pfam" id="PF00467">
    <property type="entry name" value="KOW"/>
    <property type="match status" value="1"/>
</dbReference>
<comment type="similarity">
    <text evidence="1 4">Belongs to the universal ribosomal protein uL24 family.</text>
</comment>
<dbReference type="GO" id="GO:0019843">
    <property type="term" value="F:rRNA binding"/>
    <property type="evidence" value="ECO:0007669"/>
    <property type="project" value="UniProtKB-UniRule"/>
</dbReference>
<name>A0A523BFZ7_9CREN</name>
<dbReference type="SUPFAM" id="SSF50104">
    <property type="entry name" value="Translation proteins SH3-like domain"/>
    <property type="match status" value="1"/>
</dbReference>
<dbReference type="PROSITE" id="PS01108">
    <property type="entry name" value="RIBOSOMAL_L24"/>
    <property type="match status" value="1"/>
</dbReference>
<evidence type="ECO:0000313" key="6">
    <source>
        <dbReference type="EMBL" id="TDA39762.1"/>
    </source>
</evidence>
<feature type="domain" description="KOW" evidence="5">
    <location>
        <begin position="43"/>
        <end position="70"/>
    </location>
</feature>
<dbReference type="HAMAP" id="MF_01326_A">
    <property type="entry name" value="Ribosomal_uL24_A"/>
    <property type="match status" value="1"/>
</dbReference>
<dbReference type="PANTHER" id="PTHR11143">
    <property type="entry name" value="60S RIBOSOMAL PROTEIN L26 FAMILY MEMBER"/>
    <property type="match status" value="1"/>
</dbReference>
<accession>A0A523BFZ7</accession>
<evidence type="ECO:0000256" key="4">
    <source>
        <dbReference type="HAMAP-Rule" id="MF_01326"/>
    </source>
</evidence>
<dbReference type="NCBIfam" id="TIGR01080">
    <property type="entry name" value="rplX_A_E"/>
    <property type="match status" value="1"/>
</dbReference>
<evidence type="ECO:0000256" key="1">
    <source>
        <dbReference type="ARBA" id="ARBA00010618"/>
    </source>
</evidence>
<dbReference type="InterPro" id="IPR005824">
    <property type="entry name" value="KOW"/>
</dbReference>
<comment type="caution">
    <text evidence="6">The sequence shown here is derived from an EMBL/GenBank/DDBJ whole genome shotgun (WGS) entry which is preliminary data.</text>
</comment>
<dbReference type="AlphaFoldDB" id="A0A523BFZ7"/>
<keyword evidence="4" id="KW-0699">rRNA-binding</keyword>
<evidence type="ECO:0000313" key="7">
    <source>
        <dbReference type="Proteomes" id="UP000315399"/>
    </source>
</evidence>
<dbReference type="CDD" id="cd06089">
    <property type="entry name" value="KOW_RPL26"/>
    <property type="match status" value="1"/>
</dbReference>
<dbReference type="Proteomes" id="UP000315399">
    <property type="component" value="Unassembled WGS sequence"/>
</dbReference>
<dbReference type="InterPro" id="IPR041988">
    <property type="entry name" value="Ribosomal_uL24_KOW"/>
</dbReference>
<dbReference type="GO" id="GO:0015934">
    <property type="term" value="C:large ribosomal subunit"/>
    <property type="evidence" value="ECO:0007669"/>
    <property type="project" value="UniProtKB-UniRule"/>
</dbReference>
<dbReference type="SMART" id="SM00739">
    <property type="entry name" value="KOW"/>
    <property type="match status" value="1"/>
</dbReference>
<comment type="function">
    <text evidence="4">One of two assembly initiator proteins, it binds directly to the 5'-end of the 23S rRNA, where it nucleates assembly of the 50S subunit.</text>
</comment>
<evidence type="ECO:0000256" key="3">
    <source>
        <dbReference type="ARBA" id="ARBA00023274"/>
    </source>
</evidence>
<evidence type="ECO:0000256" key="2">
    <source>
        <dbReference type="ARBA" id="ARBA00022980"/>
    </source>
</evidence>
<comment type="subunit">
    <text evidence="4">Part of the 50S ribosomal subunit.</text>
</comment>
<dbReference type="InterPro" id="IPR005825">
    <property type="entry name" value="Ribosomal_uL24_CS"/>
</dbReference>
<comment type="function">
    <text evidence="4">Located at the polypeptide exit tunnel on the outside of the subunit.</text>
</comment>
<keyword evidence="4" id="KW-0694">RNA-binding</keyword>
<proteinExistence type="inferred from homology"/>
<keyword evidence="2 4" id="KW-0689">Ribosomal protein</keyword>
<dbReference type="EMBL" id="QNVH01000007">
    <property type="protein sequence ID" value="TDA39762.1"/>
    <property type="molecule type" value="Genomic_DNA"/>
</dbReference>
<dbReference type="InterPro" id="IPR005756">
    <property type="entry name" value="Ribosomal_uL24_euk/arc"/>
</dbReference>
<reference evidence="6 7" key="1">
    <citation type="journal article" date="2019" name="Nat. Microbiol.">
        <title>Expanding anaerobic alkane metabolism in the domain of Archaea.</title>
        <authorList>
            <person name="Wang Y."/>
            <person name="Wegener G."/>
            <person name="Hou J."/>
            <person name="Wang F."/>
            <person name="Xiao X."/>
        </authorList>
    </citation>
    <scope>NUCLEOTIDE SEQUENCE [LARGE SCALE GENOMIC DNA]</scope>
    <source>
        <strain evidence="6">WYZ-LMO10</strain>
    </source>
</reference>
<gene>
    <name evidence="4" type="primary">rpl24</name>
    <name evidence="6" type="ORF">DSO08_01490</name>
</gene>
<dbReference type="GO" id="GO:0006412">
    <property type="term" value="P:translation"/>
    <property type="evidence" value="ECO:0007669"/>
    <property type="project" value="UniProtKB-UniRule"/>
</dbReference>
<sequence length="124" mass="14103">MIHVASIKPKVQRKPVSLHLRRKNMRAPLSDELRERYGTRTAALRKGDTVLIVRGDYKGHEGKVSSIDLSKMRITVEGVTIKKTDGTTKPAPIKPSKVIITKLDLSDKKRKEIFESRLKRRESS</sequence>
<protein>
    <recommendedName>
        <fullName evidence="4">Large ribosomal subunit protein uL24</fullName>
    </recommendedName>
</protein>
<dbReference type="GO" id="GO:0003735">
    <property type="term" value="F:structural constituent of ribosome"/>
    <property type="evidence" value="ECO:0007669"/>
    <property type="project" value="UniProtKB-UniRule"/>
</dbReference>
<dbReference type="Pfam" id="PF16906">
    <property type="entry name" value="Ribosomal_L26"/>
    <property type="match status" value="1"/>
</dbReference>